<evidence type="ECO:0000256" key="1">
    <source>
        <dbReference type="ARBA" id="ARBA00022679"/>
    </source>
</evidence>
<keyword evidence="1" id="KW-0808">Transferase</keyword>
<protein>
    <submittedName>
        <fullName evidence="2">Uncharacterized protein</fullName>
    </submittedName>
</protein>
<dbReference type="Gene3D" id="3.40.50.2000">
    <property type="entry name" value="Glycogen Phosphorylase B"/>
    <property type="match status" value="2"/>
</dbReference>
<dbReference type="EMBL" id="CAMXCT010000735">
    <property type="protein sequence ID" value="CAI3982657.1"/>
    <property type="molecule type" value="Genomic_DNA"/>
</dbReference>
<proteinExistence type="predicted"/>
<sequence>MSEQMAPAAAQVAQALGKEKLKVVLYTIPMMGHVLPMVSIGRALSQRGHQVIFAVSEGLGKVDDLCKMAGMRYVGLSDGITAEYLKTQDPLGPVFEDFLEVDQAPVNALVEKESPDVIVSDYASGAPFEICKEKNIPLVLNYPLPGTLAKRMRLLINVPLIGRVVPYVLGNGMKNGIIFINHRVMPVSNRTLSIVNSSPALDGPIQFPSNYFLSGPLDGFEKRELCPEKHADLLTFLEKARSAQKPVAYITTGSLLQLSQEQVIALYEGFAACDMWVVWSLKKEKQQLLPEDLPERFYVNAWIPQAELVQRPELLCVLTHCGWGGTLECMLAGKAVICYAGFGDQFENAKLMNARGCGPIVSDPPGSTAKDIQAAVEDVLENQESYSASARKVSQDLHASPGPTAVAERIEDVVKNGMGDMVPKPYHLHGPEGCQIQ</sequence>
<name>A0A9P1FQE3_9DINO</name>
<gene>
    <name evidence="2" type="ORF">C1SCF055_LOCUS10331</name>
</gene>
<dbReference type="Proteomes" id="UP001152797">
    <property type="component" value="Unassembled WGS sequence"/>
</dbReference>
<organism evidence="2">
    <name type="scientific">Cladocopium goreaui</name>
    <dbReference type="NCBI Taxonomy" id="2562237"/>
    <lineage>
        <taxon>Eukaryota</taxon>
        <taxon>Sar</taxon>
        <taxon>Alveolata</taxon>
        <taxon>Dinophyceae</taxon>
        <taxon>Suessiales</taxon>
        <taxon>Symbiodiniaceae</taxon>
        <taxon>Cladocopium</taxon>
    </lineage>
</organism>
<reference evidence="3" key="2">
    <citation type="submission" date="2024-04" db="EMBL/GenBank/DDBJ databases">
        <authorList>
            <person name="Chen Y."/>
            <person name="Shah S."/>
            <person name="Dougan E. K."/>
            <person name="Thang M."/>
            <person name="Chan C."/>
        </authorList>
    </citation>
    <scope>NUCLEOTIDE SEQUENCE [LARGE SCALE GENOMIC DNA]</scope>
</reference>
<dbReference type="Pfam" id="PF00201">
    <property type="entry name" value="UDPGT"/>
    <property type="match status" value="1"/>
</dbReference>
<reference evidence="2" key="1">
    <citation type="submission" date="2022-10" db="EMBL/GenBank/DDBJ databases">
        <authorList>
            <person name="Chen Y."/>
            <person name="Dougan E. K."/>
            <person name="Chan C."/>
            <person name="Rhodes N."/>
            <person name="Thang M."/>
        </authorList>
    </citation>
    <scope>NUCLEOTIDE SEQUENCE</scope>
</reference>
<evidence type="ECO:0000313" key="3">
    <source>
        <dbReference type="EMBL" id="CAL1136032.1"/>
    </source>
</evidence>
<dbReference type="EMBL" id="CAMXCT020000735">
    <property type="protein sequence ID" value="CAL1136032.1"/>
    <property type="molecule type" value="Genomic_DNA"/>
</dbReference>
<dbReference type="PANTHER" id="PTHR48049">
    <property type="entry name" value="GLYCOSYLTRANSFERASE"/>
    <property type="match status" value="1"/>
</dbReference>
<dbReference type="AlphaFoldDB" id="A0A9P1FQE3"/>
<dbReference type="SUPFAM" id="SSF53756">
    <property type="entry name" value="UDP-Glycosyltransferase/glycogen phosphorylase"/>
    <property type="match status" value="1"/>
</dbReference>
<evidence type="ECO:0000313" key="2">
    <source>
        <dbReference type="EMBL" id="CAI3982657.1"/>
    </source>
</evidence>
<dbReference type="PANTHER" id="PTHR48049:SF132">
    <property type="entry name" value="GLYCOSYLTRANSFERASE"/>
    <property type="match status" value="1"/>
</dbReference>
<dbReference type="OrthoDB" id="425044at2759"/>
<dbReference type="CDD" id="cd03784">
    <property type="entry name" value="GT1_Gtf-like"/>
    <property type="match status" value="1"/>
</dbReference>
<keyword evidence="4" id="KW-1185">Reference proteome</keyword>
<dbReference type="EMBL" id="CAMXCT030000735">
    <property type="protein sequence ID" value="CAL4769969.1"/>
    <property type="molecule type" value="Genomic_DNA"/>
</dbReference>
<evidence type="ECO:0000313" key="4">
    <source>
        <dbReference type="Proteomes" id="UP001152797"/>
    </source>
</evidence>
<dbReference type="GO" id="GO:0035251">
    <property type="term" value="F:UDP-glucosyltransferase activity"/>
    <property type="evidence" value="ECO:0007669"/>
    <property type="project" value="InterPro"/>
</dbReference>
<comment type="caution">
    <text evidence="2">The sequence shown here is derived from an EMBL/GenBank/DDBJ whole genome shotgun (WGS) entry which is preliminary data.</text>
</comment>
<dbReference type="InterPro" id="IPR002213">
    <property type="entry name" value="UDP_glucos_trans"/>
</dbReference>
<accession>A0A9P1FQE3</accession>
<dbReference type="InterPro" id="IPR050481">
    <property type="entry name" value="UDP-glycosyltransf_plant"/>
</dbReference>